<keyword evidence="2" id="KW-1185">Reference proteome</keyword>
<dbReference type="EMBL" id="JARKIB010000083">
    <property type="protein sequence ID" value="KAJ7745314.1"/>
    <property type="molecule type" value="Genomic_DNA"/>
</dbReference>
<gene>
    <name evidence="1" type="ORF">B0H16DRAFT_1663971</name>
</gene>
<reference evidence="1" key="1">
    <citation type="submission" date="2023-03" db="EMBL/GenBank/DDBJ databases">
        <title>Massive genome expansion in bonnet fungi (Mycena s.s.) driven by repeated elements and novel gene families across ecological guilds.</title>
        <authorList>
            <consortium name="Lawrence Berkeley National Laboratory"/>
            <person name="Harder C.B."/>
            <person name="Miyauchi S."/>
            <person name="Viragh M."/>
            <person name="Kuo A."/>
            <person name="Thoen E."/>
            <person name="Andreopoulos B."/>
            <person name="Lu D."/>
            <person name="Skrede I."/>
            <person name="Drula E."/>
            <person name="Henrissat B."/>
            <person name="Morin E."/>
            <person name="Kohler A."/>
            <person name="Barry K."/>
            <person name="LaButti K."/>
            <person name="Morin E."/>
            <person name="Salamov A."/>
            <person name="Lipzen A."/>
            <person name="Mereny Z."/>
            <person name="Hegedus B."/>
            <person name="Baldrian P."/>
            <person name="Stursova M."/>
            <person name="Weitz H."/>
            <person name="Taylor A."/>
            <person name="Grigoriev I.V."/>
            <person name="Nagy L.G."/>
            <person name="Martin F."/>
            <person name="Kauserud H."/>
        </authorList>
    </citation>
    <scope>NUCLEOTIDE SEQUENCE</scope>
    <source>
        <strain evidence="1">CBHHK182m</strain>
    </source>
</reference>
<evidence type="ECO:0000313" key="1">
    <source>
        <dbReference type="EMBL" id="KAJ7745314.1"/>
    </source>
</evidence>
<evidence type="ECO:0000313" key="2">
    <source>
        <dbReference type="Proteomes" id="UP001215598"/>
    </source>
</evidence>
<protein>
    <submittedName>
        <fullName evidence="1">Uncharacterized protein</fullName>
    </submittedName>
</protein>
<comment type="caution">
    <text evidence="1">The sequence shown here is derived from an EMBL/GenBank/DDBJ whole genome shotgun (WGS) entry which is preliminary data.</text>
</comment>
<dbReference type="Proteomes" id="UP001215598">
    <property type="component" value="Unassembled WGS sequence"/>
</dbReference>
<accession>A0AAD7IKI6</accession>
<organism evidence="1 2">
    <name type="scientific">Mycena metata</name>
    <dbReference type="NCBI Taxonomy" id="1033252"/>
    <lineage>
        <taxon>Eukaryota</taxon>
        <taxon>Fungi</taxon>
        <taxon>Dikarya</taxon>
        <taxon>Basidiomycota</taxon>
        <taxon>Agaricomycotina</taxon>
        <taxon>Agaricomycetes</taxon>
        <taxon>Agaricomycetidae</taxon>
        <taxon>Agaricales</taxon>
        <taxon>Marasmiineae</taxon>
        <taxon>Mycenaceae</taxon>
        <taxon>Mycena</taxon>
    </lineage>
</organism>
<proteinExistence type="predicted"/>
<dbReference type="AlphaFoldDB" id="A0AAD7IKI6"/>
<sequence length="344" mass="38560">MPNPLRELAGDDDLFVIMLPLWADNVLRSSSLQSKNKSSSLQLFLPRLATHTDPIRYYNAVTLRNCRAIVRVPSLPADNPQQSEEASHMGRNANCGCRCCKAGGIHLRTESDEGYHAMDSLKFLYNETQAGVPRFAAQTKSVLEEAPILKLHTKTGVKDKVAQYWIDILLEKARKIKGDSPERNIESIAEELQVWLDEQPGGKVNPLLDIAGLDPNRDTPVELLHTILLGIVKDAEQNLFVIRLQSTDLDGPEVPPIRAAYMMQYKNNLIGKHFKTLMQTMMFHMHDLVPPEIFALVKAVSALGSVLWVYKIDNITEYTIREQLTVLIGNALDAFGDYDPAKIC</sequence>
<name>A0AAD7IKI6_9AGAR</name>